<dbReference type="Proteomes" id="UP000244722">
    <property type="component" value="Unassembled WGS sequence"/>
</dbReference>
<keyword evidence="3" id="KW-1185">Reference proteome</keyword>
<accession>A0A2T6ZCC3</accession>
<comment type="caution">
    <text evidence="2">The sequence shown here is derived from an EMBL/GenBank/DDBJ whole genome shotgun (WGS) entry which is preliminary data.</text>
</comment>
<reference evidence="2 3" key="1">
    <citation type="submission" date="2017-04" db="EMBL/GenBank/DDBJ databases">
        <title>Draft genome sequence of Tuber borchii Vittad., a whitish edible truffle.</title>
        <authorList>
            <consortium name="DOE Joint Genome Institute"/>
            <person name="Murat C."/>
            <person name="Kuo A."/>
            <person name="Barry K.W."/>
            <person name="Clum A."/>
            <person name="Dockter R.B."/>
            <person name="Fauchery L."/>
            <person name="Iotti M."/>
            <person name="Kohler A."/>
            <person name="Labutti K."/>
            <person name="Lindquist E.A."/>
            <person name="Lipzen A."/>
            <person name="Ohm R.A."/>
            <person name="Wang M."/>
            <person name="Grigoriev I.V."/>
            <person name="Zambonelli A."/>
            <person name="Martin F.M."/>
        </authorList>
    </citation>
    <scope>NUCLEOTIDE SEQUENCE [LARGE SCALE GENOMIC DNA]</scope>
    <source>
        <strain evidence="2 3">Tbo3840</strain>
    </source>
</reference>
<evidence type="ECO:0000313" key="2">
    <source>
        <dbReference type="EMBL" id="PUU73064.1"/>
    </source>
</evidence>
<feature type="region of interest" description="Disordered" evidence="1">
    <location>
        <begin position="36"/>
        <end position="60"/>
    </location>
</feature>
<evidence type="ECO:0000313" key="3">
    <source>
        <dbReference type="Proteomes" id="UP000244722"/>
    </source>
</evidence>
<organism evidence="2 3">
    <name type="scientific">Tuber borchii</name>
    <name type="common">White truffle</name>
    <dbReference type="NCBI Taxonomy" id="42251"/>
    <lineage>
        <taxon>Eukaryota</taxon>
        <taxon>Fungi</taxon>
        <taxon>Dikarya</taxon>
        <taxon>Ascomycota</taxon>
        <taxon>Pezizomycotina</taxon>
        <taxon>Pezizomycetes</taxon>
        <taxon>Pezizales</taxon>
        <taxon>Tuberaceae</taxon>
        <taxon>Tuber</taxon>
    </lineage>
</organism>
<feature type="compositionally biased region" description="Polar residues" evidence="1">
    <location>
        <begin position="82"/>
        <end position="91"/>
    </location>
</feature>
<dbReference type="AlphaFoldDB" id="A0A2T6ZCC3"/>
<proteinExistence type="predicted"/>
<feature type="region of interest" description="Disordered" evidence="1">
    <location>
        <begin position="76"/>
        <end position="113"/>
    </location>
</feature>
<protein>
    <submittedName>
        <fullName evidence="2">Uncharacterized protein</fullName>
    </submittedName>
</protein>
<feature type="region of interest" description="Disordered" evidence="1">
    <location>
        <begin position="147"/>
        <end position="169"/>
    </location>
</feature>
<dbReference type="OrthoDB" id="4152802at2759"/>
<feature type="compositionally biased region" description="Basic and acidic residues" evidence="1">
    <location>
        <begin position="155"/>
        <end position="165"/>
    </location>
</feature>
<dbReference type="EMBL" id="NESQ01000418">
    <property type="protein sequence ID" value="PUU73064.1"/>
    <property type="molecule type" value="Genomic_DNA"/>
</dbReference>
<dbReference type="STRING" id="42251.A0A2T6ZCC3"/>
<sequence length="211" mass="23790">MSASSASSHTNLQALLANLASKVAIRDKKRIRNFDELEDDRPMSRSSLPTRDSINSSLSSNSSMRAYMVRNIFTPRPKLHYDNSTGTSPTKSAHLHPLTPSRSNSRSIPDGRYSRVGITDEELLRGGRVDELADELDVHGIKEALDRDRRRRERKKEDHEKLQRKLERRARSVRLPAPTPTLSPIFLVYATVPHCEAQWSTSKASSGGEWS</sequence>
<evidence type="ECO:0000256" key="1">
    <source>
        <dbReference type="SAM" id="MobiDB-lite"/>
    </source>
</evidence>
<name>A0A2T6ZCC3_TUBBO</name>
<gene>
    <name evidence="2" type="ORF">B9Z19DRAFT_1197166</name>
</gene>